<dbReference type="InterPro" id="IPR039008">
    <property type="entry name" value="IF_rod_dom"/>
</dbReference>
<dbReference type="EMBL" id="JASSZA010000001">
    <property type="protein sequence ID" value="KAK2119021.1"/>
    <property type="molecule type" value="Genomic_DNA"/>
</dbReference>
<accession>A0ABQ9WBL0</accession>
<dbReference type="Gene3D" id="1.20.5.170">
    <property type="match status" value="1"/>
</dbReference>
<dbReference type="Pfam" id="PF00038">
    <property type="entry name" value="Filament"/>
    <property type="match status" value="1"/>
</dbReference>
<dbReference type="Proteomes" id="UP001266305">
    <property type="component" value="Unassembled WGS sequence"/>
</dbReference>
<sequence length="84" mass="9731">MRSEQEEITEDRRHLQARTTELEAVKSTKDSLERQRSELEDRLQADIASYQEAILQLDAQQLPPSEYLDLLNAKEEEGKEEEGA</sequence>
<keyword evidence="7" id="KW-0206">Cytoskeleton</keyword>
<keyword evidence="3" id="KW-0963">Cytoplasm</keyword>
<keyword evidence="4" id="KW-0597">Phosphoprotein</keyword>
<evidence type="ECO:0000256" key="6">
    <source>
        <dbReference type="ARBA" id="ARBA00023054"/>
    </source>
</evidence>
<gene>
    <name evidence="12" type="ORF">P7K49_000407</name>
</gene>
<evidence type="ECO:0000256" key="9">
    <source>
        <dbReference type="ARBA" id="ARBA00046768"/>
    </source>
</evidence>
<evidence type="ECO:0000259" key="11">
    <source>
        <dbReference type="Pfam" id="PF00038"/>
    </source>
</evidence>
<evidence type="ECO:0000256" key="2">
    <source>
        <dbReference type="ARBA" id="ARBA00004489"/>
    </source>
</evidence>
<proteinExistence type="predicted"/>
<comment type="subunit">
    <text evidence="9">Forms heterodimers with NEFL; which can further hetero-oligomerize (in vitro). Forms heterodimers with INA (in vitro).</text>
</comment>
<evidence type="ECO:0000313" key="13">
    <source>
        <dbReference type="Proteomes" id="UP001266305"/>
    </source>
</evidence>
<evidence type="ECO:0000256" key="7">
    <source>
        <dbReference type="ARBA" id="ARBA00023212"/>
    </source>
</evidence>
<organism evidence="12 13">
    <name type="scientific">Saguinus oedipus</name>
    <name type="common">Cotton-top tamarin</name>
    <name type="synonym">Oedipomidas oedipus</name>
    <dbReference type="NCBI Taxonomy" id="9490"/>
    <lineage>
        <taxon>Eukaryota</taxon>
        <taxon>Metazoa</taxon>
        <taxon>Chordata</taxon>
        <taxon>Craniata</taxon>
        <taxon>Vertebrata</taxon>
        <taxon>Euteleostomi</taxon>
        <taxon>Mammalia</taxon>
        <taxon>Eutheria</taxon>
        <taxon>Euarchontoglires</taxon>
        <taxon>Primates</taxon>
        <taxon>Haplorrhini</taxon>
        <taxon>Platyrrhini</taxon>
        <taxon>Cebidae</taxon>
        <taxon>Callitrichinae</taxon>
        <taxon>Saguinus</taxon>
    </lineage>
</organism>
<evidence type="ECO:0000256" key="10">
    <source>
        <dbReference type="SAM" id="MobiDB-lite"/>
    </source>
</evidence>
<name>A0ABQ9WBL0_SAGOE</name>
<protein>
    <recommendedName>
        <fullName evidence="11">IF rod domain-containing protein</fullName>
    </recommendedName>
</protein>
<reference evidence="12 13" key="1">
    <citation type="submission" date="2023-05" db="EMBL/GenBank/DDBJ databases">
        <title>B98-5 Cell Line De Novo Hybrid Assembly: An Optical Mapping Approach.</title>
        <authorList>
            <person name="Kananen K."/>
            <person name="Auerbach J.A."/>
            <person name="Kautto E."/>
            <person name="Blachly J.S."/>
        </authorList>
    </citation>
    <scope>NUCLEOTIDE SEQUENCE [LARGE SCALE GENOMIC DNA]</scope>
    <source>
        <strain evidence="12">B95-8</strain>
        <tissue evidence="12">Cell line</tissue>
    </source>
</reference>
<evidence type="ECO:0000313" key="12">
    <source>
        <dbReference type="EMBL" id="KAK2119021.1"/>
    </source>
</evidence>
<dbReference type="PANTHER" id="PTHR23214:SF1">
    <property type="entry name" value="NEUROFILAMENT HEAVY POLYPEPTIDE"/>
    <property type="match status" value="1"/>
</dbReference>
<keyword evidence="8" id="KW-0966">Cell projection</keyword>
<evidence type="ECO:0000256" key="5">
    <source>
        <dbReference type="ARBA" id="ARBA00022754"/>
    </source>
</evidence>
<comment type="subcellular location">
    <subcellularLocation>
        <location evidence="2">Cell projection</location>
        <location evidence="2">Axon</location>
    </subcellularLocation>
    <subcellularLocation>
        <location evidence="1">Cytoplasm</location>
        <location evidence="1">Cytoskeleton</location>
    </subcellularLocation>
</comment>
<feature type="region of interest" description="Disordered" evidence="10">
    <location>
        <begin position="1"/>
        <end position="37"/>
    </location>
</feature>
<keyword evidence="6" id="KW-0175">Coiled coil</keyword>
<keyword evidence="5" id="KW-0403">Intermediate filament</keyword>
<evidence type="ECO:0000256" key="4">
    <source>
        <dbReference type="ARBA" id="ARBA00022553"/>
    </source>
</evidence>
<evidence type="ECO:0000256" key="8">
    <source>
        <dbReference type="ARBA" id="ARBA00023273"/>
    </source>
</evidence>
<dbReference type="PANTHER" id="PTHR23214">
    <property type="entry name" value="NEUROFILAMENT TRIPLET H PROTEIN"/>
    <property type="match status" value="1"/>
</dbReference>
<dbReference type="SUPFAM" id="SSF64593">
    <property type="entry name" value="Intermediate filament protein, coiled coil region"/>
    <property type="match status" value="1"/>
</dbReference>
<evidence type="ECO:0000256" key="1">
    <source>
        <dbReference type="ARBA" id="ARBA00004245"/>
    </source>
</evidence>
<keyword evidence="13" id="KW-1185">Reference proteome</keyword>
<feature type="domain" description="IF rod" evidence="11">
    <location>
        <begin position="1"/>
        <end position="60"/>
    </location>
</feature>
<comment type="caution">
    <text evidence="12">The sequence shown here is derived from an EMBL/GenBank/DDBJ whole genome shotgun (WGS) entry which is preliminary data.</text>
</comment>
<evidence type="ECO:0000256" key="3">
    <source>
        <dbReference type="ARBA" id="ARBA00022490"/>
    </source>
</evidence>